<dbReference type="EC" id="3.6.-.-" evidence="2"/>
<protein>
    <submittedName>
        <fullName evidence="2">MinD/ParA/CobQ/CobA-like protein</fullName>
        <ecNumber evidence="2">3.6.-.-</ecNumber>
    </submittedName>
</protein>
<evidence type="ECO:0000313" key="2">
    <source>
        <dbReference type="EMBL" id="QDU21882.1"/>
    </source>
</evidence>
<dbReference type="InterPro" id="IPR050678">
    <property type="entry name" value="DNA_Partitioning_ATPase"/>
</dbReference>
<dbReference type="AlphaFoldDB" id="A0A517XWJ6"/>
<proteinExistence type="predicted"/>
<organism evidence="2 3">
    <name type="scientific">Urbifossiella limnaea</name>
    <dbReference type="NCBI Taxonomy" id="2528023"/>
    <lineage>
        <taxon>Bacteria</taxon>
        <taxon>Pseudomonadati</taxon>
        <taxon>Planctomycetota</taxon>
        <taxon>Planctomycetia</taxon>
        <taxon>Gemmatales</taxon>
        <taxon>Gemmataceae</taxon>
        <taxon>Urbifossiella</taxon>
    </lineage>
</organism>
<reference evidence="2 3" key="1">
    <citation type="submission" date="2019-02" db="EMBL/GenBank/DDBJ databases">
        <title>Deep-cultivation of Planctomycetes and their phenomic and genomic characterization uncovers novel biology.</title>
        <authorList>
            <person name="Wiegand S."/>
            <person name="Jogler M."/>
            <person name="Boedeker C."/>
            <person name="Pinto D."/>
            <person name="Vollmers J."/>
            <person name="Rivas-Marin E."/>
            <person name="Kohn T."/>
            <person name="Peeters S.H."/>
            <person name="Heuer A."/>
            <person name="Rast P."/>
            <person name="Oberbeckmann S."/>
            <person name="Bunk B."/>
            <person name="Jeske O."/>
            <person name="Meyerdierks A."/>
            <person name="Storesund J.E."/>
            <person name="Kallscheuer N."/>
            <person name="Luecker S."/>
            <person name="Lage O.M."/>
            <person name="Pohl T."/>
            <person name="Merkel B.J."/>
            <person name="Hornburger P."/>
            <person name="Mueller R.-W."/>
            <person name="Bruemmer F."/>
            <person name="Labrenz M."/>
            <person name="Spormann A.M."/>
            <person name="Op den Camp H."/>
            <person name="Overmann J."/>
            <person name="Amann R."/>
            <person name="Jetten M.S.M."/>
            <person name="Mascher T."/>
            <person name="Medema M.H."/>
            <person name="Devos D.P."/>
            <person name="Kaster A.-K."/>
            <person name="Ovreas L."/>
            <person name="Rohde M."/>
            <person name="Galperin M.Y."/>
            <person name="Jogler C."/>
        </authorList>
    </citation>
    <scope>NUCLEOTIDE SEQUENCE [LARGE SCALE GENOMIC DNA]</scope>
    <source>
        <strain evidence="2 3">ETA_A1</strain>
    </source>
</reference>
<dbReference type="InterPro" id="IPR002586">
    <property type="entry name" value="CobQ/CobB/MinD/ParA_Nub-bd_dom"/>
</dbReference>
<keyword evidence="3" id="KW-1185">Reference proteome</keyword>
<name>A0A517XWJ6_9BACT</name>
<evidence type="ECO:0000313" key="3">
    <source>
        <dbReference type="Proteomes" id="UP000319576"/>
    </source>
</evidence>
<dbReference type="PANTHER" id="PTHR13696:SF96">
    <property type="entry name" value="COBQ_COBB_MIND_PARA NUCLEOTIDE BINDING DOMAIN-CONTAINING PROTEIN"/>
    <property type="match status" value="1"/>
</dbReference>
<dbReference type="GO" id="GO:0016787">
    <property type="term" value="F:hydrolase activity"/>
    <property type="evidence" value="ECO:0007669"/>
    <property type="project" value="UniProtKB-KW"/>
</dbReference>
<gene>
    <name evidence="2" type="ORF">ETAA1_38550</name>
</gene>
<dbReference type="Gene3D" id="3.40.50.300">
    <property type="entry name" value="P-loop containing nucleotide triphosphate hydrolases"/>
    <property type="match status" value="1"/>
</dbReference>
<dbReference type="SUPFAM" id="SSF52540">
    <property type="entry name" value="P-loop containing nucleoside triphosphate hydrolases"/>
    <property type="match status" value="1"/>
</dbReference>
<sequence length="221" mass="23162">MIIVVANSKGGVGKSTISVHLACWLAARGAKVVLADCDTQASSSDWLGEAAPTVRGVRMTSPDQILDNLPQLAQEADFVVADGPGSNTETSRALLLRADLAIVPVKASMLEVRALSQATGVLRQAQDIRAGAPKAVVVLSMVGRNYRLTQDMKDAAAVLGLPLADTPLVLRQVYADAPGQGAVVWTLGTRGREAAVEMDALFRELLPDAVPARKSRALADA</sequence>
<dbReference type="PIRSF" id="PIRSF009320">
    <property type="entry name" value="Nuc_binding_HP_1000"/>
    <property type="match status" value="1"/>
</dbReference>
<dbReference type="InterPro" id="IPR027417">
    <property type="entry name" value="P-loop_NTPase"/>
</dbReference>
<dbReference type="EMBL" id="CP036273">
    <property type="protein sequence ID" value="QDU21882.1"/>
    <property type="molecule type" value="Genomic_DNA"/>
</dbReference>
<accession>A0A517XWJ6</accession>
<evidence type="ECO:0000259" key="1">
    <source>
        <dbReference type="Pfam" id="PF01656"/>
    </source>
</evidence>
<dbReference type="CDD" id="cd02042">
    <property type="entry name" value="ParAB_family"/>
    <property type="match status" value="1"/>
</dbReference>
<dbReference type="OrthoDB" id="9804460at2"/>
<keyword evidence="2" id="KW-0378">Hydrolase</keyword>
<dbReference type="PANTHER" id="PTHR13696">
    <property type="entry name" value="P-LOOP CONTAINING NUCLEOSIDE TRIPHOSPHATE HYDROLASE"/>
    <property type="match status" value="1"/>
</dbReference>
<dbReference type="KEGG" id="uli:ETAA1_38550"/>
<feature type="domain" description="CobQ/CobB/MinD/ParA nucleotide binding" evidence="1">
    <location>
        <begin position="3"/>
        <end position="179"/>
    </location>
</feature>
<dbReference type="Pfam" id="PF01656">
    <property type="entry name" value="CbiA"/>
    <property type="match status" value="1"/>
</dbReference>
<dbReference type="RefSeq" id="WP_145241169.1">
    <property type="nucleotide sequence ID" value="NZ_CP036273.1"/>
</dbReference>
<dbReference type="Proteomes" id="UP000319576">
    <property type="component" value="Chromosome"/>
</dbReference>